<keyword evidence="4 6" id="KW-1133">Transmembrane helix</keyword>
<evidence type="ECO:0000256" key="4">
    <source>
        <dbReference type="ARBA" id="ARBA00022989"/>
    </source>
</evidence>
<reference evidence="7 8" key="2">
    <citation type="submission" date="2018-10" db="EMBL/GenBank/DDBJ databases">
        <authorList>
            <consortium name="Pathogen Informatics"/>
        </authorList>
    </citation>
    <scope>NUCLEOTIDE SEQUENCE [LARGE SCALE GENOMIC DNA]</scope>
</reference>
<evidence type="ECO:0000313" key="9">
    <source>
        <dbReference type="WBParaSite" id="EVEC_0000946201-mRNA-1"/>
    </source>
</evidence>
<feature type="transmembrane region" description="Helical" evidence="6">
    <location>
        <begin position="67"/>
        <end position="85"/>
    </location>
</feature>
<dbReference type="PANTHER" id="PTHR10231">
    <property type="entry name" value="NUCLEOTIDE-SUGAR TRANSMEMBRANE TRANSPORTER"/>
    <property type="match status" value="1"/>
</dbReference>
<proteinExistence type="predicted"/>
<dbReference type="OrthoDB" id="408493at2759"/>
<evidence type="ECO:0000256" key="5">
    <source>
        <dbReference type="ARBA" id="ARBA00023136"/>
    </source>
</evidence>
<dbReference type="WBParaSite" id="EVEC_0000946201-mRNA-1">
    <property type="protein sequence ID" value="EVEC_0000946201-mRNA-1"/>
    <property type="gene ID" value="EVEC_0000946201"/>
</dbReference>
<reference evidence="9" key="1">
    <citation type="submission" date="2017-02" db="UniProtKB">
        <authorList>
            <consortium name="WormBaseParasite"/>
        </authorList>
    </citation>
    <scope>IDENTIFICATION</scope>
</reference>
<dbReference type="InterPro" id="IPR007271">
    <property type="entry name" value="Nuc_sug_transpt"/>
</dbReference>
<keyword evidence="2" id="KW-0762">Sugar transport</keyword>
<name>A0A0N4VFE4_ENTVE</name>
<keyword evidence="2" id="KW-0813">Transport</keyword>
<evidence type="ECO:0000313" key="8">
    <source>
        <dbReference type="Proteomes" id="UP000274131"/>
    </source>
</evidence>
<dbReference type="GO" id="GO:0015165">
    <property type="term" value="F:pyrimidine nucleotide-sugar transmembrane transporter activity"/>
    <property type="evidence" value="ECO:0007669"/>
    <property type="project" value="InterPro"/>
</dbReference>
<dbReference type="GO" id="GO:0000139">
    <property type="term" value="C:Golgi membrane"/>
    <property type="evidence" value="ECO:0007669"/>
    <property type="project" value="InterPro"/>
</dbReference>
<dbReference type="STRING" id="51028.A0A0N4VFE4"/>
<evidence type="ECO:0000256" key="3">
    <source>
        <dbReference type="ARBA" id="ARBA00022692"/>
    </source>
</evidence>
<evidence type="ECO:0000256" key="6">
    <source>
        <dbReference type="SAM" id="Phobius"/>
    </source>
</evidence>
<feature type="transmembrane region" description="Helical" evidence="6">
    <location>
        <begin position="105"/>
        <end position="124"/>
    </location>
</feature>
<organism evidence="9">
    <name type="scientific">Enterobius vermicularis</name>
    <name type="common">Human pinworm</name>
    <dbReference type="NCBI Taxonomy" id="51028"/>
    <lineage>
        <taxon>Eukaryota</taxon>
        <taxon>Metazoa</taxon>
        <taxon>Ecdysozoa</taxon>
        <taxon>Nematoda</taxon>
        <taxon>Chromadorea</taxon>
        <taxon>Rhabditida</taxon>
        <taxon>Spirurina</taxon>
        <taxon>Oxyuridomorpha</taxon>
        <taxon>Oxyuroidea</taxon>
        <taxon>Oxyuridae</taxon>
        <taxon>Enterobius</taxon>
    </lineage>
</organism>
<keyword evidence="5 6" id="KW-0472">Membrane</keyword>
<dbReference type="Proteomes" id="UP000274131">
    <property type="component" value="Unassembled WGS sequence"/>
</dbReference>
<comment type="subcellular location">
    <subcellularLocation>
        <location evidence="1">Membrane</location>
        <topology evidence="1">Multi-pass membrane protein</topology>
    </subcellularLocation>
</comment>
<evidence type="ECO:0000256" key="2">
    <source>
        <dbReference type="ARBA" id="ARBA00022597"/>
    </source>
</evidence>
<dbReference type="AlphaFoldDB" id="A0A0N4VFE4"/>
<evidence type="ECO:0000313" key="7">
    <source>
        <dbReference type="EMBL" id="VDD94121.1"/>
    </source>
</evidence>
<dbReference type="EMBL" id="UXUI01009661">
    <property type="protein sequence ID" value="VDD94121.1"/>
    <property type="molecule type" value="Genomic_DNA"/>
</dbReference>
<keyword evidence="8" id="KW-1185">Reference proteome</keyword>
<evidence type="ECO:0000256" key="1">
    <source>
        <dbReference type="ARBA" id="ARBA00004141"/>
    </source>
</evidence>
<dbReference type="Pfam" id="PF04142">
    <property type="entry name" value="Nuc_sug_transp"/>
    <property type="match status" value="1"/>
</dbReference>
<feature type="transmembrane region" description="Helical" evidence="6">
    <location>
        <begin position="34"/>
        <end position="55"/>
    </location>
</feature>
<keyword evidence="3 6" id="KW-0812">Transmembrane</keyword>
<accession>A0A0N4VFE4</accession>
<sequence length="200" mass="22423">MSSKQSEKRQKERKAILSGKIKIPKLPDLGAFRIIHGLGVQIVSVTMSGFTGVYLERLLKRRSKVSIWLRNVQLAFLSIVVGVITLPITESMSDHGWKPFDRYTYIRVFLTSIMGLSIGVAIKFGSTLLKAFVGSVANVFYGFISIMIFGITPGLSFYVGASLSLIAPVIFTLFPYEEEKVYKEPETKSAIDELDQYYSY</sequence>
<feature type="transmembrane region" description="Helical" evidence="6">
    <location>
        <begin position="131"/>
        <end position="151"/>
    </location>
</feature>
<protein>
    <submittedName>
        <fullName evidence="9">UDP-N-acetylglucosamine/UDP-glucose/GDP-mannose transporter</fullName>
    </submittedName>
</protein>
<gene>
    <name evidence="7" type="ORF">EVEC_LOCUS8872</name>
</gene>